<dbReference type="SUPFAM" id="SSF46785">
    <property type="entry name" value="Winged helix' DNA-binding domain"/>
    <property type="match status" value="1"/>
</dbReference>
<dbReference type="InterPro" id="IPR036390">
    <property type="entry name" value="WH_DNA-bd_sf"/>
</dbReference>
<dbReference type="Gene3D" id="1.10.10.10">
    <property type="entry name" value="Winged helix-like DNA-binding domain superfamily/Winged helix DNA-binding domain"/>
    <property type="match status" value="1"/>
</dbReference>
<accession>A0A0G0LYV1</accession>
<dbReference type="STRING" id="1618345.UT18_C0025G0007"/>
<dbReference type="InterPro" id="IPR036388">
    <property type="entry name" value="WH-like_DNA-bd_sf"/>
</dbReference>
<proteinExistence type="predicted"/>
<dbReference type="Proteomes" id="UP000034207">
    <property type="component" value="Unassembled WGS sequence"/>
</dbReference>
<evidence type="ECO:0000259" key="1">
    <source>
        <dbReference type="Pfam" id="PF01978"/>
    </source>
</evidence>
<dbReference type="InterPro" id="IPR002831">
    <property type="entry name" value="Tscrpt_reg_TrmB_N"/>
</dbReference>
<comment type="caution">
    <text evidence="2">The sequence shown here is derived from an EMBL/GenBank/DDBJ whole genome shotgun (WGS) entry which is preliminary data.</text>
</comment>
<organism evidence="2 3">
    <name type="scientific">candidate division CPR2 bacterium GW2011_GWC2_39_10</name>
    <dbReference type="NCBI Taxonomy" id="1618345"/>
    <lineage>
        <taxon>Bacteria</taxon>
        <taxon>Bacteria division CPR2</taxon>
    </lineage>
</organism>
<dbReference type="PANTHER" id="PTHR34293:SF1">
    <property type="entry name" value="HTH-TYPE TRANSCRIPTIONAL REGULATOR TRMBL2"/>
    <property type="match status" value="1"/>
</dbReference>
<evidence type="ECO:0000313" key="2">
    <source>
        <dbReference type="EMBL" id="KKQ93175.1"/>
    </source>
</evidence>
<dbReference type="InterPro" id="IPR051797">
    <property type="entry name" value="TrmB-like"/>
</dbReference>
<dbReference type="EMBL" id="LBVV01000025">
    <property type="protein sequence ID" value="KKQ93175.1"/>
    <property type="molecule type" value="Genomic_DNA"/>
</dbReference>
<dbReference type="AlphaFoldDB" id="A0A0G0LYV1"/>
<sequence length="250" mass="28240">MNKISKNLIALGFNKNEVATYIALTGLGEAKAAAIAKRADLSRTTVISILERLEKEGLVSSNKYKGSISWWIESPHILKNIYENKVSIADSMVEELSSLYRADHIFPGTKVYDTKEGIKNFTERLLISLKKGSIIYTIDSPRVGNYQKTFSDEYNTVFLGLKKKRSIVTRTLVPSGTFATINRHKLADQNITIRELPPKIEFESSVWFTSDVVVFFSSKPPYLIALKNLAIYDGLKSIYDFLWQISDPKS</sequence>
<feature type="domain" description="Transcription regulator TrmB N-terminal" evidence="1">
    <location>
        <begin position="10"/>
        <end position="64"/>
    </location>
</feature>
<protein>
    <submittedName>
        <fullName evidence="2">Transcriptional regulator TrmB</fullName>
    </submittedName>
</protein>
<dbReference type="PANTHER" id="PTHR34293">
    <property type="entry name" value="HTH-TYPE TRANSCRIPTIONAL REGULATOR TRMBL2"/>
    <property type="match status" value="1"/>
</dbReference>
<name>A0A0G0LYV1_UNCC2</name>
<evidence type="ECO:0000313" key="3">
    <source>
        <dbReference type="Proteomes" id="UP000034207"/>
    </source>
</evidence>
<reference evidence="2 3" key="1">
    <citation type="journal article" date="2015" name="Nature">
        <title>rRNA introns, odd ribosomes, and small enigmatic genomes across a large radiation of phyla.</title>
        <authorList>
            <person name="Brown C.T."/>
            <person name="Hug L.A."/>
            <person name="Thomas B.C."/>
            <person name="Sharon I."/>
            <person name="Castelle C.J."/>
            <person name="Singh A."/>
            <person name="Wilkins M.J."/>
            <person name="Williams K.H."/>
            <person name="Banfield J.F."/>
        </authorList>
    </citation>
    <scope>NUCLEOTIDE SEQUENCE [LARGE SCALE GENOMIC DNA]</scope>
</reference>
<dbReference type="Pfam" id="PF01978">
    <property type="entry name" value="TrmB"/>
    <property type="match status" value="1"/>
</dbReference>
<gene>
    <name evidence="2" type="ORF">UT18_C0025G0007</name>
</gene>